<evidence type="ECO:0000256" key="7">
    <source>
        <dbReference type="RuleBase" id="RU003879"/>
    </source>
</evidence>
<evidence type="ECO:0000256" key="6">
    <source>
        <dbReference type="ARBA" id="ARBA00023136"/>
    </source>
</evidence>
<dbReference type="AlphaFoldDB" id="E7RQ30"/>
<dbReference type="eggNOG" id="COG0848">
    <property type="taxonomic scope" value="Bacteria"/>
</dbReference>
<keyword evidence="3" id="KW-1003">Cell membrane</keyword>
<dbReference type="EMBL" id="AEPE02000004">
    <property type="protein sequence ID" value="EFZ37223.1"/>
    <property type="molecule type" value="Genomic_DNA"/>
</dbReference>
<dbReference type="GO" id="GO:0022857">
    <property type="term" value="F:transmembrane transporter activity"/>
    <property type="evidence" value="ECO:0007669"/>
    <property type="project" value="InterPro"/>
</dbReference>
<evidence type="ECO:0008006" key="11">
    <source>
        <dbReference type="Google" id="ProtNLM"/>
    </source>
</evidence>
<name>E7RQ30_9BACT</name>
<keyword evidence="7" id="KW-0653">Protein transport</keyword>
<accession>E7RQ30</accession>
<comment type="similarity">
    <text evidence="2 7">Belongs to the ExbD/TolR family.</text>
</comment>
<dbReference type="STRING" id="28134.SAMN05444288_1596"/>
<evidence type="ECO:0000256" key="5">
    <source>
        <dbReference type="ARBA" id="ARBA00022989"/>
    </source>
</evidence>
<evidence type="ECO:0000256" key="2">
    <source>
        <dbReference type="ARBA" id="ARBA00005811"/>
    </source>
</evidence>
<proteinExistence type="inferred from homology"/>
<dbReference type="InterPro" id="IPR003400">
    <property type="entry name" value="ExbD"/>
</dbReference>
<sequence length="153" mass="17518">MSIFERRRYEVPGLNTASLPDLIFTVLFFFMIVTHMRKVTLKVQYRAPHATELTRLTKKTAVSYVYIGRPERQLQAVAGSSTRIQLNDKFATANQIVDYIEAERNRMSPEDKQQMTVSVKADKSTKMAVITDVKQALRRANALKISYSATKEQ</sequence>
<comment type="subcellular location">
    <subcellularLocation>
        <location evidence="1">Cell membrane</location>
        <topology evidence="1">Single-pass membrane protein</topology>
    </subcellularLocation>
    <subcellularLocation>
        <location evidence="7">Cell membrane</location>
        <topology evidence="7">Single-pass type II membrane protein</topology>
    </subcellularLocation>
</comment>
<keyword evidence="10" id="KW-1185">Reference proteome</keyword>
<organism evidence="9 10">
    <name type="scientific">Hoylesella oralis ATCC 33269</name>
    <dbReference type="NCBI Taxonomy" id="873533"/>
    <lineage>
        <taxon>Bacteria</taxon>
        <taxon>Pseudomonadati</taxon>
        <taxon>Bacteroidota</taxon>
        <taxon>Bacteroidia</taxon>
        <taxon>Bacteroidales</taxon>
        <taxon>Prevotellaceae</taxon>
        <taxon>Hoylesella</taxon>
    </lineage>
</organism>
<dbReference type="GO" id="GO:0005886">
    <property type="term" value="C:plasma membrane"/>
    <property type="evidence" value="ECO:0007669"/>
    <property type="project" value="UniProtKB-SubCell"/>
</dbReference>
<dbReference type="RefSeq" id="WP_004368564.1">
    <property type="nucleotide sequence ID" value="NZ_GL833118.1"/>
</dbReference>
<feature type="transmembrane region" description="Helical" evidence="8">
    <location>
        <begin position="17"/>
        <end position="36"/>
    </location>
</feature>
<keyword evidence="7" id="KW-0813">Transport</keyword>
<evidence type="ECO:0000313" key="10">
    <source>
        <dbReference type="Proteomes" id="UP000005580"/>
    </source>
</evidence>
<dbReference type="HOGENOM" id="CLU_139779_0_0_10"/>
<evidence type="ECO:0000256" key="4">
    <source>
        <dbReference type="ARBA" id="ARBA00022692"/>
    </source>
</evidence>
<keyword evidence="6 8" id="KW-0472">Membrane</keyword>
<reference evidence="9" key="1">
    <citation type="submission" date="2011-01" db="EMBL/GenBank/DDBJ databases">
        <authorList>
            <person name="Muzny D."/>
            <person name="Qin X."/>
            <person name="Buhay C."/>
            <person name="Dugan-Rocha S."/>
            <person name="Ding Y."/>
            <person name="Chen G."/>
            <person name="Hawes A."/>
            <person name="Holder M."/>
            <person name="Jhangiani S."/>
            <person name="Johnson A."/>
            <person name="Khan Z."/>
            <person name="Li Z."/>
            <person name="Liu W."/>
            <person name="Liu X."/>
            <person name="Perez L."/>
            <person name="Shen H."/>
            <person name="Wang Q."/>
            <person name="Watt J."/>
            <person name="Xi L."/>
            <person name="Xin Y."/>
            <person name="Zhou J."/>
            <person name="Deng J."/>
            <person name="Jiang H."/>
            <person name="Liu Y."/>
            <person name="Qu J."/>
            <person name="Song X.-Z."/>
            <person name="Zhang L."/>
            <person name="Villasana D."/>
            <person name="Johnson A."/>
            <person name="Liu J."/>
            <person name="Liyanage D."/>
            <person name="Lorensuhewa L."/>
            <person name="Robinson T."/>
            <person name="Song A."/>
            <person name="Song B.-B."/>
            <person name="Dinh H."/>
            <person name="Thornton R."/>
            <person name="Coyle M."/>
            <person name="Francisco L."/>
            <person name="Jackson L."/>
            <person name="Javaid M."/>
            <person name="Korchina V."/>
            <person name="Kovar C."/>
            <person name="Mata R."/>
            <person name="Mathew T."/>
            <person name="Ngo R."/>
            <person name="Nguyen L."/>
            <person name="Nguyen N."/>
            <person name="Okwuonu G."/>
            <person name="Ongeri F."/>
            <person name="Pham C."/>
            <person name="Simmons D."/>
            <person name="Wilczek-Boney K."/>
            <person name="Hale W."/>
            <person name="Jakkamsetti A."/>
            <person name="Pham P."/>
            <person name="Ruth R."/>
            <person name="San Lucas F."/>
            <person name="Warren J."/>
            <person name="Zhang J."/>
            <person name="Zhao Z."/>
            <person name="Zhou C."/>
            <person name="Zhu D."/>
            <person name="Lee S."/>
            <person name="Bess C."/>
            <person name="Blankenburg K."/>
            <person name="Forbes L."/>
            <person name="Fu Q."/>
            <person name="Gubbala S."/>
            <person name="Hirani K."/>
            <person name="Jayaseelan J.C."/>
            <person name="Lara F."/>
            <person name="Munidasa M."/>
            <person name="Palculict T."/>
            <person name="Patil S."/>
            <person name="Pu L.-L."/>
            <person name="Saada N."/>
            <person name="Tang L."/>
            <person name="Weissenberger G."/>
            <person name="Zhu Y."/>
            <person name="Hemphill L."/>
            <person name="Shang Y."/>
            <person name="Youmans B."/>
            <person name="Ayvaz T."/>
            <person name="Ross M."/>
            <person name="Santibanez J."/>
            <person name="Aqrawi P."/>
            <person name="Gross S."/>
            <person name="Joshi V."/>
            <person name="Fowler G."/>
            <person name="Nazareth L."/>
            <person name="Reid J."/>
            <person name="Worley K."/>
            <person name="Petrosino J."/>
            <person name="Highlander S."/>
            <person name="Gibbs R."/>
        </authorList>
    </citation>
    <scope>NUCLEOTIDE SEQUENCE [LARGE SCALE GENOMIC DNA]</scope>
    <source>
        <strain evidence="9">ATCC 33269</strain>
    </source>
</reference>
<comment type="caution">
    <text evidence="9">The sequence shown here is derived from an EMBL/GenBank/DDBJ whole genome shotgun (WGS) entry which is preliminary data.</text>
</comment>
<keyword evidence="4 7" id="KW-0812">Transmembrane</keyword>
<evidence type="ECO:0000256" key="8">
    <source>
        <dbReference type="SAM" id="Phobius"/>
    </source>
</evidence>
<gene>
    <name evidence="9" type="ORF">HMPREF0663_11281</name>
</gene>
<dbReference type="Pfam" id="PF02472">
    <property type="entry name" value="ExbD"/>
    <property type="match status" value="1"/>
</dbReference>
<evidence type="ECO:0000313" key="9">
    <source>
        <dbReference type="EMBL" id="EFZ37223.1"/>
    </source>
</evidence>
<dbReference type="GO" id="GO:0015031">
    <property type="term" value="P:protein transport"/>
    <property type="evidence" value="ECO:0007669"/>
    <property type="project" value="UniProtKB-KW"/>
</dbReference>
<keyword evidence="5 8" id="KW-1133">Transmembrane helix</keyword>
<evidence type="ECO:0000256" key="3">
    <source>
        <dbReference type="ARBA" id="ARBA00022475"/>
    </source>
</evidence>
<evidence type="ECO:0000256" key="1">
    <source>
        <dbReference type="ARBA" id="ARBA00004162"/>
    </source>
</evidence>
<protein>
    <recommendedName>
        <fullName evidence="11">Transport energizing protein, ExbD/TolR family</fullName>
    </recommendedName>
</protein>
<dbReference type="Proteomes" id="UP000005580">
    <property type="component" value="Unassembled WGS sequence"/>
</dbReference>